<evidence type="ECO:0000313" key="6">
    <source>
        <dbReference type="EMBL" id="EMP25284.1"/>
    </source>
</evidence>
<dbReference type="InterPro" id="IPR050488">
    <property type="entry name" value="Ig_Fc_receptor"/>
</dbReference>
<dbReference type="AlphaFoldDB" id="M7ALF1"/>
<keyword evidence="7" id="KW-1185">Reference proteome</keyword>
<dbReference type="GO" id="GO:0009897">
    <property type="term" value="C:external side of plasma membrane"/>
    <property type="evidence" value="ECO:0007669"/>
    <property type="project" value="TreeGrafter"/>
</dbReference>
<protein>
    <recommendedName>
        <fullName evidence="5">Ig-like domain-containing protein</fullName>
    </recommendedName>
</protein>
<dbReference type="SUPFAM" id="SSF48726">
    <property type="entry name" value="Immunoglobulin"/>
    <property type="match status" value="2"/>
</dbReference>
<keyword evidence="4" id="KW-0812">Transmembrane</keyword>
<sequence>MGTTDSPIDSSDPFPFPGALLGPTLYLSQTSARPGDSVLLQCSVISQLLATRIIFCKDGEEVSSQRDSEEKITYDYVHVVSMVSSGNYSCGYEIKDSNNQVNGSQLSPAQHLSITSKDERQMLSLPAYFAKVYPRYVCGLLNQAMVWDRFQEHSWIFHQLMAILNTRDNKWHVLAMAFFIQLLQCPDLGNEPEDTILEQMSRQLRHPNTVVHWLVLKGLLNVAHHPEKALSPDLRAVAWQIPRLGLSWLAFADNCPPPQHSKGTLLAPSLYLSQMFAWQGDSVWLQCSVTFRAPATRTFFCKDGEEVSSQKGLLGKLTYDYDHVVSSSGNYSCGYEIKDSNTQVTRSQLSPAKYLNVTGSASSSGGGEEPTGTGLVMSLAVWAARCTLVLLLLASVPVITFVMEKRGLPEPAGLEETPGGSSSTVGTRGLGMGEPHSPAVSRRKQADSVTTHVGFSFDEGPPAEQPGQLRNRHPRASLWLLVLSTTLLVGLDTPLAWGVEDNSLLPTGISEDSLAMILNHIKT</sequence>
<dbReference type="EMBL" id="KB592104">
    <property type="protein sequence ID" value="EMP25284.1"/>
    <property type="molecule type" value="Genomic_DNA"/>
</dbReference>
<keyword evidence="2" id="KW-1015">Disulfide bond</keyword>
<evidence type="ECO:0000259" key="5">
    <source>
        <dbReference type="PROSITE" id="PS50835"/>
    </source>
</evidence>
<feature type="transmembrane region" description="Helical" evidence="4">
    <location>
        <begin position="379"/>
        <end position="402"/>
    </location>
</feature>
<feature type="region of interest" description="Disordered" evidence="3">
    <location>
        <begin position="409"/>
        <end position="445"/>
    </location>
</feature>
<dbReference type="PANTHER" id="PTHR11481:SF60">
    <property type="entry name" value="IG-LIKE DOMAIN-CONTAINING PROTEIN"/>
    <property type="match status" value="1"/>
</dbReference>
<keyword evidence="1" id="KW-0732">Signal</keyword>
<gene>
    <name evidence="6" type="ORF">UY3_17644</name>
</gene>
<evidence type="ECO:0000256" key="4">
    <source>
        <dbReference type="SAM" id="Phobius"/>
    </source>
</evidence>
<proteinExistence type="predicted"/>
<dbReference type="GO" id="GO:0006955">
    <property type="term" value="P:immune response"/>
    <property type="evidence" value="ECO:0007669"/>
    <property type="project" value="TreeGrafter"/>
</dbReference>
<organism evidence="6 7">
    <name type="scientific">Chelonia mydas</name>
    <name type="common">Green sea-turtle</name>
    <name type="synonym">Chelonia agassizi</name>
    <dbReference type="NCBI Taxonomy" id="8469"/>
    <lineage>
        <taxon>Eukaryota</taxon>
        <taxon>Metazoa</taxon>
        <taxon>Chordata</taxon>
        <taxon>Craniata</taxon>
        <taxon>Vertebrata</taxon>
        <taxon>Euteleostomi</taxon>
        <taxon>Archelosauria</taxon>
        <taxon>Testudinata</taxon>
        <taxon>Testudines</taxon>
        <taxon>Cryptodira</taxon>
        <taxon>Durocryptodira</taxon>
        <taxon>Americhelydia</taxon>
        <taxon>Chelonioidea</taxon>
        <taxon>Cheloniidae</taxon>
        <taxon>Chelonia</taxon>
    </lineage>
</organism>
<feature type="transmembrane region" description="Helical" evidence="4">
    <location>
        <begin position="478"/>
        <end position="497"/>
    </location>
</feature>
<dbReference type="Proteomes" id="UP000031443">
    <property type="component" value="Unassembled WGS sequence"/>
</dbReference>
<reference evidence="7" key="1">
    <citation type="journal article" date="2013" name="Nat. Genet.">
        <title>The draft genomes of soft-shell turtle and green sea turtle yield insights into the development and evolution of the turtle-specific body plan.</title>
        <authorList>
            <person name="Wang Z."/>
            <person name="Pascual-Anaya J."/>
            <person name="Zadissa A."/>
            <person name="Li W."/>
            <person name="Niimura Y."/>
            <person name="Huang Z."/>
            <person name="Li C."/>
            <person name="White S."/>
            <person name="Xiong Z."/>
            <person name="Fang D."/>
            <person name="Wang B."/>
            <person name="Ming Y."/>
            <person name="Chen Y."/>
            <person name="Zheng Y."/>
            <person name="Kuraku S."/>
            <person name="Pignatelli M."/>
            <person name="Herrero J."/>
            <person name="Beal K."/>
            <person name="Nozawa M."/>
            <person name="Li Q."/>
            <person name="Wang J."/>
            <person name="Zhang H."/>
            <person name="Yu L."/>
            <person name="Shigenobu S."/>
            <person name="Wang J."/>
            <person name="Liu J."/>
            <person name="Flicek P."/>
            <person name="Searle S."/>
            <person name="Wang J."/>
            <person name="Kuratani S."/>
            <person name="Yin Y."/>
            <person name="Aken B."/>
            <person name="Zhang G."/>
            <person name="Irie N."/>
        </authorList>
    </citation>
    <scope>NUCLEOTIDE SEQUENCE [LARGE SCALE GENOMIC DNA]</scope>
</reference>
<accession>M7ALF1</accession>
<evidence type="ECO:0000313" key="7">
    <source>
        <dbReference type="Proteomes" id="UP000031443"/>
    </source>
</evidence>
<feature type="domain" description="Ig-like" evidence="5">
    <location>
        <begin position="23"/>
        <end position="107"/>
    </location>
</feature>
<keyword evidence="4" id="KW-0472">Membrane</keyword>
<evidence type="ECO:0000256" key="3">
    <source>
        <dbReference type="SAM" id="MobiDB-lite"/>
    </source>
</evidence>
<dbReference type="Gene3D" id="2.60.40.10">
    <property type="entry name" value="Immunoglobulins"/>
    <property type="match status" value="2"/>
</dbReference>
<keyword evidence="4" id="KW-1133">Transmembrane helix</keyword>
<evidence type="ECO:0000256" key="1">
    <source>
        <dbReference type="ARBA" id="ARBA00022729"/>
    </source>
</evidence>
<dbReference type="InterPro" id="IPR036179">
    <property type="entry name" value="Ig-like_dom_sf"/>
</dbReference>
<dbReference type="GO" id="GO:0004888">
    <property type="term" value="F:transmembrane signaling receptor activity"/>
    <property type="evidence" value="ECO:0007669"/>
    <property type="project" value="TreeGrafter"/>
</dbReference>
<dbReference type="PANTHER" id="PTHR11481">
    <property type="entry name" value="IMMUNOGLOBULIN FC RECEPTOR"/>
    <property type="match status" value="1"/>
</dbReference>
<name>M7ALF1_CHEMY</name>
<dbReference type="PROSITE" id="PS50835">
    <property type="entry name" value="IG_LIKE"/>
    <property type="match status" value="2"/>
</dbReference>
<evidence type="ECO:0000256" key="2">
    <source>
        <dbReference type="ARBA" id="ARBA00023157"/>
    </source>
</evidence>
<dbReference type="InterPro" id="IPR007110">
    <property type="entry name" value="Ig-like_dom"/>
</dbReference>
<dbReference type="InterPro" id="IPR013783">
    <property type="entry name" value="Ig-like_fold"/>
</dbReference>
<dbReference type="GO" id="GO:0007166">
    <property type="term" value="P:cell surface receptor signaling pathway"/>
    <property type="evidence" value="ECO:0007669"/>
    <property type="project" value="TreeGrafter"/>
</dbReference>
<feature type="domain" description="Ig-like" evidence="5">
    <location>
        <begin position="268"/>
        <end position="350"/>
    </location>
</feature>